<proteinExistence type="predicted"/>
<gene>
    <name evidence="2" type="ORF">EZS27_042854</name>
</gene>
<evidence type="ECO:0000259" key="1">
    <source>
        <dbReference type="Pfam" id="PF13173"/>
    </source>
</evidence>
<dbReference type="Pfam" id="PF13173">
    <property type="entry name" value="AAA_14"/>
    <property type="match status" value="1"/>
</dbReference>
<dbReference type="PANTHER" id="PTHR33295">
    <property type="entry name" value="ATPASE"/>
    <property type="match status" value="1"/>
</dbReference>
<feature type="domain" description="AAA" evidence="1">
    <location>
        <begin position="24"/>
        <end position="134"/>
    </location>
</feature>
<dbReference type="InterPro" id="IPR041682">
    <property type="entry name" value="AAA_14"/>
</dbReference>
<dbReference type="EMBL" id="SNRY01010656">
    <property type="protein sequence ID" value="KAA6305492.1"/>
    <property type="molecule type" value="Genomic_DNA"/>
</dbReference>
<evidence type="ECO:0000313" key="2">
    <source>
        <dbReference type="EMBL" id="KAA6305492.1"/>
    </source>
</evidence>
<dbReference type="AlphaFoldDB" id="A0A5J4P881"/>
<accession>A0A5J4P881</accession>
<feature type="non-terminal residue" evidence="2">
    <location>
        <position position="134"/>
    </location>
</feature>
<organism evidence="2">
    <name type="scientific">termite gut metagenome</name>
    <dbReference type="NCBI Taxonomy" id="433724"/>
    <lineage>
        <taxon>unclassified sequences</taxon>
        <taxon>metagenomes</taxon>
        <taxon>organismal metagenomes</taxon>
    </lineage>
</organism>
<comment type="caution">
    <text evidence="2">The sequence shown here is derived from an EMBL/GenBank/DDBJ whole genome shotgun (WGS) entry which is preliminary data.</text>
</comment>
<dbReference type="Gene3D" id="3.40.50.300">
    <property type="entry name" value="P-loop containing nucleotide triphosphate hydrolases"/>
    <property type="match status" value="1"/>
</dbReference>
<dbReference type="PANTHER" id="PTHR33295:SF18">
    <property type="entry name" value="AAA+ ATPASE DOMAIN-CONTAINING PROTEIN"/>
    <property type="match status" value="1"/>
</dbReference>
<name>A0A5J4P881_9ZZZZ</name>
<reference evidence="2" key="1">
    <citation type="submission" date="2019-03" db="EMBL/GenBank/DDBJ databases">
        <title>Single cell metagenomics reveals metabolic interactions within the superorganism composed of flagellate Streblomastix strix and complex community of Bacteroidetes bacteria on its surface.</title>
        <authorList>
            <person name="Treitli S.C."/>
            <person name="Kolisko M."/>
            <person name="Husnik F."/>
            <person name="Keeling P."/>
            <person name="Hampl V."/>
        </authorList>
    </citation>
    <scope>NUCLEOTIDE SEQUENCE</scope>
    <source>
        <strain evidence="2">STM</strain>
    </source>
</reference>
<protein>
    <recommendedName>
        <fullName evidence="1">AAA domain-containing protein</fullName>
    </recommendedName>
</protein>
<dbReference type="SUPFAM" id="SSF52540">
    <property type="entry name" value="P-loop containing nucleoside triphosphate hydrolases"/>
    <property type="match status" value="1"/>
</dbReference>
<dbReference type="InterPro" id="IPR027417">
    <property type="entry name" value="P-loop_NTPase"/>
</dbReference>
<sequence length="134" mass="15954">MNEKKLIERKQYMQTLRNLKDQNIIKVITGVRRCGKSTLLQMFADELLQNRISRQQIQFYNFEDPDIYTIGNWKDIYDYIKIRLLQDEMNYVFLDEVQNIDVFQRLVDGLFIKKNVDLYVTGSNAYLLSGELAT</sequence>